<evidence type="ECO:0000256" key="1">
    <source>
        <dbReference type="SAM" id="MobiDB-lite"/>
    </source>
</evidence>
<sequence>MRVAKSGPSAMGLNEDSSSSDDEAHSVPATQPRQIPRSA</sequence>
<evidence type="ECO:0000313" key="2">
    <source>
        <dbReference type="EMBL" id="MCI79146.1"/>
    </source>
</evidence>
<proteinExistence type="predicted"/>
<protein>
    <submittedName>
        <fullName evidence="2">Putative membrane protein</fullName>
    </submittedName>
</protein>
<gene>
    <name evidence="2" type="ORF">A2U01_0100417</name>
</gene>
<evidence type="ECO:0000313" key="3">
    <source>
        <dbReference type="Proteomes" id="UP000265520"/>
    </source>
</evidence>
<feature type="region of interest" description="Disordered" evidence="1">
    <location>
        <begin position="1"/>
        <end position="39"/>
    </location>
</feature>
<comment type="caution">
    <text evidence="2">The sequence shown here is derived from an EMBL/GenBank/DDBJ whole genome shotgun (WGS) entry which is preliminary data.</text>
</comment>
<dbReference type="EMBL" id="LXQA010967121">
    <property type="protein sequence ID" value="MCI79146.1"/>
    <property type="molecule type" value="Genomic_DNA"/>
</dbReference>
<organism evidence="2 3">
    <name type="scientific">Trifolium medium</name>
    <dbReference type="NCBI Taxonomy" id="97028"/>
    <lineage>
        <taxon>Eukaryota</taxon>
        <taxon>Viridiplantae</taxon>
        <taxon>Streptophyta</taxon>
        <taxon>Embryophyta</taxon>
        <taxon>Tracheophyta</taxon>
        <taxon>Spermatophyta</taxon>
        <taxon>Magnoliopsida</taxon>
        <taxon>eudicotyledons</taxon>
        <taxon>Gunneridae</taxon>
        <taxon>Pentapetalae</taxon>
        <taxon>rosids</taxon>
        <taxon>fabids</taxon>
        <taxon>Fabales</taxon>
        <taxon>Fabaceae</taxon>
        <taxon>Papilionoideae</taxon>
        <taxon>50 kb inversion clade</taxon>
        <taxon>NPAAA clade</taxon>
        <taxon>Hologalegina</taxon>
        <taxon>IRL clade</taxon>
        <taxon>Trifolieae</taxon>
        <taxon>Trifolium</taxon>
    </lineage>
</organism>
<keyword evidence="3" id="KW-1185">Reference proteome</keyword>
<accession>A0A392UT50</accession>
<dbReference type="Proteomes" id="UP000265520">
    <property type="component" value="Unassembled WGS sequence"/>
</dbReference>
<name>A0A392UT50_9FABA</name>
<reference evidence="2 3" key="1">
    <citation type="journal article" date="2018" name="Front. Plant Sci.">
        <title>Red Clover (Trifolium pratense) and Zigzag Clover (T. medium) - A Picture of Genomic Similarities and Differences.</title>
        <authorList>
            <person name="Dluhosova J."/>
            <person name="Istvanek J."/>
            <person name="Nedelnik J."/>
            <person name="Repkova J."/>
        </authorList>
    </citation>
    <scope>NUCLEOTIDE SEQUENCE [LARGE SCALE GENOMIC DNA]</scope>
    <source>
        <strain evidence="3">cv. 10/8</strain>
        <tissue evidence="2">Leaf</tissue>
    </source>
</reference>
<feature type="non-terminal residue" evidence="2">
    <location>
        <position position="39"/>
    </location>
</feature>
<dbReference type="AlphaFoldDB" id="A0A392UT50"/>